<feature type="domain" description="IMP dehydrogenase/GMP reductase" evidence="9">
    <location>
        <begin position="16"/>
        <end position="345"/>
    </location>
</feature>
<keyword evidence="5" id="KW-0630">Potassium</keyword>
<dbReference type="eggNOG" id="COG0516">
    <property type="taxonomic scope" value="Bacteria"/>
</dbReference>
<keyword evidence="3" id="KW-0332">GMP biosynthesis</keyword>
<dbReference type="FunFam" id="3.20.20.70:FF:000424">
    <property type="entry name" value="Inosine-5'-monophosphate dehydrogenase 2"/>
    <property type="match status" value="1"/>
</dbReference>
<dbReference type="SUPFAM" id="SSF51412">
    <property type="entry name" value="Inosine monophosphate dehydrogenase (IMPDH)"/>
    <property type="match status" value="1"/>
</dbReference>
<evidence type="ECO:0000256" key="6">
    <source>
        <dbReference type="ARBA" id="ARBA00023002"/>
    </source>
</evidence>
<comment type="cofactor">
    <cofactor evidence="1">
        <name>K(+)</name>
        <dbReference type="ChEBI" id="CHEBI:29103"/>
    </cofactor>
</comment>
<evidence type="ECO:0000256" key="7">
    <source>
        <dbReference type="ARBA" id="ARBA00023027"/>
    </source>
</evidence>
<dbReference type="GO" id="GO:0006177">
    <property type="term" value="P:GMP biosynthetic process"/>
    <property type="evidence" value="ECO:0007669"/>
    <property type="project" value="UniProtKB-KW"/>
</dbReference>
<evidence type="ECO:0000256" key="2">
    <source>
        <dbReference type="ARBA" id="ARBA00005502"/>
    </source>
</evidence>
<comment type="similarity">
    <text evidence="2">Belongs to the IMPDH/GMPR family.</text>
</comment>
<proteinExistence type="inferred from homology"/>
<dbReference type="InterPro" id="IPR013785">
    <property type="entry name" value="Aldolase_TIM"/>
</dbReference>
<dbReference type="SMART" id="SM01240">
    <property type="entry name" value="IMPDH"/>
    <property type="match status" value="1"/>
</dbReference>
<accession>M4V7Z9</accession>
<dbReference type="PANTHER" id="PTHR11911">
    <property type="entry name" value="INOSINE-5-MONOPHOSPHATE DEHYDROGENASE RELATED"/>
    <property type="match status" value="1"/>
</dbReference>
<protein>
    <submittedName>
        <fullName evidence="10">Inosine-5-monophosphate dehydrogenase</fullName>
    </submittedName>
</protein>
<dbReference type="Pfam" id="PF00478">
    <property type="entry name" value="IMPDH"/>
    <property type="match status" value="1"/>
</dbReference>
<evidence type="ECO:0000256" key="1">
    <source>
        <dbReference type="ARBA" id="ARBA00001958"/>
    </source>
</evidence>
<keyword evidence="11" id="KW-1185">Reference proteome</keyword>
<keyword evidence="6" id="KW-0560">Oxidoreductase</keyword>
<evidence type="ECO:0000256" key="4">
    <source>
        <dbReference type="ARBA" id="ARBA00022755"/>
    </source>
</evidence>
<comment type="catalytic activity">
    <reaction evidence="8">
        <text>IMP + NAD(+) + H2O = XMP + NADH + H(+)</text>
        <dbReference type="Rhea" id="RHEA:11708"/>
        <dbReference type="ChEBI" id="CHEBI:15377"/>
        <dbReference type="ChEBI" id="CHEBI:15378"/>
        <dbReference type="ChEBI" id="CHEBI:57464"/>
        <dbReference type="ChEBI" id="CHEBI:57540"/>
        <dbReference type="ChEBI" id="CHEBI:57945"/>
        <dbReference type="ChEBI" id="CHEBI:58053"/>
        <dbReference type="EC" id="1.1.1.205"/>
    </reaction>
</comment>
<dbReference type="GO" id="GO:0003938">
    <property type="term" value="F:IMP dehydrogenase activity"/>
    <property type="evidence" value="ECO:0007669"/>
    <property type="project" value="UniProtKB-EC"/>
</dbReference>
<dbReference type="Gene3D" id="3.20.20.70">
    <property type="entry name" value="Aldolase class I"/>
    <property type="match status" value="1"/>
</dbReference>
<evidence type="ECO:0000256" key="8">
    <source>
        <dbReference type="ARBA" id="ARBA00048028"/>
    </source>
</evidence>
<dbReference type="PROSITE" id="PS00487">
    <property type="entry name" value="IMP_DH_GMP_RED"/>
    <property type="match status" value="1"/>
</dbReference>
<dbReference type="KEGG" id="bex:A11Q_1132"/>
<dbReference type="CDD" id="cd00381">
    <property type="entry name" value="IMPDH"/>
    <property type="match status" value="1"/>
</dbReference>
<dbReference type="AlphaFoldDB" id="M4V7Z9"/>
<evidence type="ECO:0000256" key="3">
    <source>
        <dbReference type="ARBA" id="ARBA00022749"/>
    </source>
</evidence>
<dbReference type="EMBL" id="CP003537">
    <property type="protein sequence ID" value="AGH95348.1"/>
    <property type="molecule type" value="Genomic_DNA"/>
</dbReference>
<keyword evidence="7" id="KW-0520">NAD</keyword>
<dbReference type="PANTHER" id="PTHR11911:SF111">
    <property type="entry name" value="INOSINE-5'-MONOPHOSPHATE DEHYDROGENASE"/>
    <property type="match status" value="1"/>
</dbReference>
<dbReference type="InterPro" id="IPR001093">
    <property type="entry name" value="IMP_DH_GMPRt"/>
</dbReference>
<sequence length="349" mass="37010">MALMFNWRDIKNRDHGLTFDDVLITPKKSEVKSRRDPSLKSKLTKTKTLEMPVLSANMDTITEAEMAIAMHQMGGLGILHRFMNIEQQVSEVEQVKAAGAQIISASIGVNADYKERAAALVKAGVNLLTIDIAHGHSVLMMDTLKWLKDSFSGLEVIAGNLATPDAAVDLIEAGADAIKVGIGPGSMCTTRIITGAGVPQLTAIALCAEAAEPYGVPVIADGGIRTSGDMVKAFAAGANIIMLGSMLSGTIETPGDIVNGKKQYRGMASKKAQISWRGDMPQGMAPEGESTFVNVKGHVTDVIHELAGGIRSGMSYVNAISIDEIKDKATFMEMSSNGIAESRAHGVRN</sequence>
<reference evidence="10 11" key="1">
    <citation type="journal article" date="2013" name="ISME J.">
        <title>By their genes ye shall know them: genomic signatures of predatory bacteria.</title>
        <authorList>
            <person name="Pasternak Z."/>
            <person name="Pietrokovski S."/>
            <person name="Rotem O."/>
            <person name="Gophna U."/>
            <person name="Lurie-Weinberger M.N."/>
            <person name="Jurkevitch E."/>
        </authorList>
    </citation>
    <scope>NUCLEOTIDE SEQUENCE [LARGE SCALE GENOMIC DNA]</scope>
    <source>
        <strain evidence="10 11">JSS</strain>
    </source>
</reference>
<dbReference type="InterPro" id="IPR005990">
    <property type="entry name" value="IMP_DH"/>
</dbReference>
<organism evidence="10 11">
    <name type="scientific">Pseudobdellovibrio exovorus JSS</name>
    <dbReference type="NCBI Taxonomy" id="1184267"/>
    <lineage>
        <taxon>Bacteria</taxon>
        <taxon>Pseudomonadati</taxon>
        <taxon>Bdellovibrionota</taxon>
        <taxon>Bdellovibrionia</taxon>
        <taxon>Bdellovibrionales</taxon>
        <taxon>Pseudobdellovibrionaceae</taxon>
        <taxon>Pseudobdellovibrio</taxon>
    </lineage>
</organism>
<evidence type="ECO:0000256" key="5">
    <source>
        <dbReference type="ARBA" id="ARBA00022958"/>
    </source>
</evidence>
<dbReference type="Proteomes" id="UP000012040">
    <property type="component" value="Chromosome"/>
</dbReference>
<dbReference type="HOGENOM" id="CLU_022552_5_0_7"/>
<dbReference type="STRING" id="1184267.A11Q_1132"/>
<keyword evidence="4" id="KW-0658">Purine biosynthesis</keyword>
<evidence type="ECO:0000313" key="11">
    <source>
        <dbReference type="Proteomes" id="UP000012040"/>
    </source>
</evidence>
<dbReference type="PATRIC" id="fig|1184267.3.peg.1145"/>
<evidence type="ECO:0000313" key="10">
    <source>
        <dbReference type="EMBL" id="AGH95348.1"/>
    </source>
</evidence>
<evidence type="ECO:0000259" key="9">
    <source>
        <dbReference type="Pfam" id="PF00478"/>
    </source>
</evidence>
<name>M4V7Z9_9BACT</name>
<dbReference type="GO" id="GO:0006183">
    <property type="term" value="P:GTP biosynthetic process"/>
    <property type="evidence" value="ECO:0007669"/>
    <property type="project" value="TreeGrafter"/>
</dbReference>
<dbReference type="InterPro" id="IPR015875">
    <property type="entry name" value="IMP_DH/GMP_Rdtase_CS"/>
</dbReference>
<gene>
    <name evidence="10" type="ORF">A11Q_1132</name>
</gene>